<evidence type="ECO:0000256" key="4">
    <source>
        <dbReference type="ARBA" id="ARBA00022821"/>
    </source>
</evidence>
<evidence type="ECO:0000313" key="12">
    <source>
        <dbReference type="Proteomes" id="UP000822688"/>
    </source>
</evidence>
<keyword evidence="12" id="KW-1185">Reference proteome</keyword>
<dbReference type="OrthoDB" id="1388414at2759"/>
<comment type="caution">
    <text evidence="11">The sequence shown here is derived from an EMBL/GenBank/DDBJ whole genome shotgun (WGS) entry which is preliminary data.</text>
</comment>
<feature type="transmembrane region" description="Helical" evidence="10">
    <location>
        <begin position="17"/>
        <end position="41"/>
    </location>
</feature>
<dbReference type="InterPro" id="IPR004326">
    <property type="entry name" value="Mlo"/>
</dbReference>
<feature type="transmembrane region" description="Helical" evidence="10">
    <location>
        <begin position="373"/>
        <end position="396"/>
    </location>
</feature>
<evidence type="ECO:0000256" key="1">
    <source>
        <dbReference type="ARBA" id="ARBA00004141"/>
    </source>
</evidence>
<evidence type="ECO:0000256" key="7">
    <source>
        <dbReference type="ARBA" id="ARBA00023265"/>
    </source>
</evidence>
<dbReference type="GO" id="GO:0005516">
    <property type="term" value="F:calmodulin binding"/>
    <property type="evidence" value="ECO:0007669"/>
    <property type="project" value="UniProtKB-KW"/>
</dbReference>
<dbReference type="GO" id="GO:0006952">
    <property type="term" value="P:defense response"/>
    <property type="evidence" value="ECO:0007669"/>
    <property type="project" value="UniProtKB-KW"/>
</dbReference>
<evidence type="ECO:0000256" key="3">
    <source>
        <dbReference type="ARBA" id="ARBA00022692"/>
    </source>
</evidence>
<comment type="similarity">
    <text evidence="2 8">Belongs to the MLO family.</text>
</comment>
<evidence type="ECO:0000256" key="9">
    <source>
        <dbReference type="SAM" id="MobiDB-lite"/>
    </source>
</evidence>
<dbReference type="PANTHER" id="PTHR31942:SF52">
    <property type="entry name" value="MLO-LIKE PROTEIN 1"/>
    <property type="match status" value="1"/>
</dbReference>
<keyword evidence="4 8" id="KW-0611">Plant defense</keyword>
<feature type="transmembrane region" description="Helical" evidence="10">
    <location>
        <begin position="315"/>
        <end position="333"/>
    </location>
</feature>
<evidence type="ECO:0000256" key="8">
    <source>
        <dbReference type="RuleBase" id="RU280816"/>
    </source>
</evidence>
<comment type="subcellular location">
    <subcellularLocation>
        <location evidence="1 8">Membrane</location>
        <topology evidence="1 8">Multi-pass membrane protein</topology>
    </subcellularLocation>
</comment>
<name>A0A8T0IA35_CERPU</name>
<dbReference type="GO" id="GO:0016020">
    <property type="term" value="C:membrane"/>
    <property type="evidence" value="ECO:0007669"/>
    <property type="project" value="UniProtKB-SubCell"/>
</dbReference>
<keyword evidence="8" id="KW-0112">Calmodulin-binding</keyword>
<reference evidence="11" key="1">
    <citation type="submission" date="2020-06" db="EMBL/GenBank/DDBJ databases">
        <title>WGS assembly of Ceratodon purpureus strain R40.</title>
        <authorList>
            <person name="Carey S.B."/>
            <person name="Jenkins J."/>
            <person name="Shu S."/>
            <person name="Lovell J.T."/>
            <person name="Sreedasyam A."/>
            <person name="Maumus F."/>
            <person name="Tiley G.P."/>
            <person name="Fernandez-Pozo N."/>
            <person name="Barry K."/>
            <person name="Chen C."/>
            <person name="Wang M."/>
            <person name="Lipzen A."/>
            <person name="Daum C."/>
            <person name="Saski C.A."/>
            <person name="Payton A.C."/>
            <person name="Mcbreen J.C."/>
            <person name="Conrad R.E."/>
            <person name="Kollar L.M."/>
            <person name="Olsson S."/>
            <person name="Huttunen S."/>
            <person name="Landis J.B."/>
            <person name="Wickett N.J."/>
            <person name="Johnson M.G."/>
            <person name="Rensing S.A."/>
            <person name="Grimwood J."/>
            <person name="Schmutz J."/>
            <person name="Mcdaniel S.F."/>
        </authorList>
    </citation>
    <scope>NUCLEOTIDE SEQUENCE</scope>
    <source>
        <strain evidence="11">R40</strain>
    </source>
</reference>
<organism evidence="11 12">
    <name type="scientific">Ceratodon purpureus</name>
    <name type="common">Fire moss</name>
    <name type="synonym">Dicranum purpureum</name>
    <dbReference type="NCBI Taxonomy" id="3225"/>
    <lineage>
        <taxon>Eukaryota</taxon>
        <taxon>Viridiplantae</taxon>
        <taxon>Streptophyta</taxon>
        <taxon>Embryophyta</taxon>
        <taxon>Bryophyta</taxon>
        <taxon>Bryophytina</taxon>
        <taxon>Bryopsida</taxon>
        <taxon>Dicranidae</taxon>
        <taxon>Pseudoditrichales</taxon>
        <taxon>Ditrichaceae</taxon>
        <taxon>Ceratodon</taxon>
    </lineage>
</organism>
<feature type="transmembrane region" description="Helical" evidence="10">
    <location>
        <begin position="62"/>
        <end position="81"/>
    </location>
</feature>
<evidence type="ECO:0000256" key="5">
    <source>
        <dbReference type="ARBA" id="ARBA00022989"/>
    </source>
</evidence>
<evidence type="ECO:0000256" key="2">
    <source>
        <dbReference type="ARBA" id="ARBA00006574"/>
    </source>
</evidence>
<feature type="transmembrane region" description="Helical" evidence="10">
    <location>
        <begin position="416"/>
        <end position="437"/>
    </location>
</feature>
<feature type="region of interest" description="Disordered" evidence="9">
    <location>
        <begin position="469"/>
        <end position="523"/>
    </location>
</feature>
<sequence>MAPAGAKVYNLEQTPTWAVAVVCTVVVVISVIAERFIHWVGHKLKEKKQKPLFEALEKLKEELMLMGFMSLLLVVFQGKIINICMPESWADFMLPCKYDPTVRDESAYAGRRKLLAEMAEQVGNAVGSVHRKLLDPHHMRRLAPKAKACEAGKVHVISLEGLHQLHIFIFVLTCVHVGYSIITVFLGFWKMRSWRAWEEETRADDYDSVGALRKAFKLKRTKTYVASTGHHPLSPASLLSWLVSFFRQFGPWAVVKSEYLTLRLGFIVTHNLTNKFDFHSYIKRSLEDDFKVVIGISSPLWAFVIIFLLLNVYGWYTYFWIAYLPMLMILIVGTKLQHIIQQLSLETAQSQGVIGVGIVKVRDSLFWFNRPQVMLSLIHFILFQNAFELAFFLWIVTTFGFDTCIMGKSWAALARLVLGTAVQILCSYSTLPLYALVTQMGSHYKKAIFQEKTKDAILGWGQKAKARLHKNKGGDGAHGEDSGHAMTVRNGSDGDYVDPAHDDTQRQLHPAHPGDPKNTPLFR</sequence>
<keyword evidence="6 8" id="KW-0472">Membrane</keyword>
<gene>
    <name evidence="8" type="primary">MLO</name>
    <name evidence="11" type="ORF">KC19_4G124800</name>
</gene>
<keyword evidence="3 8" id="KW-0812">Transmembrane</keyword>
<comment type="function">
    <text evidence="8">May be involved in modulation of pathogen defense and leaf cell death.</text>
</comment>
<feature type="transmembrane region" description="Helical" evidence="10">
    <location>
        <begin position="167"/>
        <end position="189"/>
    </location>
</feature>
<dbReference type="PANTHER" id="PTHR31942">
    <property type="entry name" value="MLO-LIKE PROTEIN 1"/>
    <property type="match status" value="1"/>
</dbReference>
<feature type="transmembrane region" description="Helical" evidence="10">
    <location>
        <begin position="290"/>
        <end position="309"/>
    </location>
</feature>
<dbReference type="Proteomes" id="UP000822688">
    <property type="component" value="Chromosome 4"/>
</dbReference>
<proteinExistence type="inferred from homology"/>
<evidence type="ECO:0000256" key="6">
    <source>
        <dbReference type="ARBA" id="ARBA00023136"/>
    </source>
</evidence>
<keyword evidence="5 8" id="KW-1133">Transmembrane helix</keyword>
<protein>
    <recommendedName>
        <fullName evidence="8">MLO-like protein</fullName>
    </recommendedName>
</protein>
<evidence type="ECO:0000256" key="10">
    <source>
        <dbReference type="SAM" id="Phobius"/>
    </source>
</evidence>
<dbReference type="AlphaFoldDB" id="A0A8T0IA35"/>
<dbReference type="EMBL" id="CM026424">
    <property type="protein sequence ID" value="KAG0579809.1"/>
    <property type="molecule type" value="Genomic_DNA"/>
</dbReference>
<accession>A0A8T0IA35</accession>
<dbReference type="EMBL" id="CM026424">
    <property type="protein sequence ID" value="KAG0579807.1"/>
    <property type="molecule type" value="Genomic_DNA"/>
</dbReference>
<feature type="compositionally biased region" description="Basic and acidic residues" evidence="9">
    <location>
        <begin position="472"/>
        <end position="483"/>
    </location>
</feature>
<comment type="domain">
    <text evidence="8">The C-terminus contains a calmodulin-binding domain, which binds calmodulin in a calcium-dependent fashion.</text>
</comment>
<keyword evidence="7 8" id="KW-0568">Pathogenesis-related protein</keyword>
<evidence type="ECO:0000313" key="11">
    <source>
        <dbReference type="EMBL" id="KAG0579809.1"/>
    </source>
</evidence>
<dbReference type="Pfam" id="PF03094">
    <property type="entry name" value="Mlo"/>
    <property type="match status" value="1"/>
</dbReference>